<reference evidence="4" key="1">
    <citation type="journal article" date="2010" name="Genome Res.">
        <title>Population genomic sequencing of Coccidioides fungi reveals recent hybridization and transposon control.</title>
        <authorList>
            <person name="Neafsey D.E."/>
            <person name="Barker B.M."/>
            <person name="Sharpton T.J."/>
            <person name="Stajich J.E."/>
            <person name="Park D.J."/>
            <person name="Whiston E."/>
            <person name="Hung C.-Y."/>
            <person name="McMahan C."/>
            <person name="White J."/>
            <person name="Sykes S."/>
            <person name="Heiman D."/>
            <person name="Young S."/>
            <person name="Zeng Q."/>
            <person name="Abouelleil A."/>
            <person name="Aftuck L."/>
            <person name="Bessette D."/>
            <person name="Brown A."/>
            <person name="FitzGerald M."/>
            <person name="Lui A."/>
            <person name="Macdonald J.P."/>
            <person name="Priest M."/>
            <person name="Orbach M.J."/>
            <person name="Galgiani J.N."/>
            <person name="Kirkland T.N."/>
            <person name="Cole G.T."/>
            <person name="Birren B.W."/>
            <person name="Henn M.R."/>
            <person name="Taylor J.W."/>
            <person name="Rounsley S.D."/>
        </authorList>
    </citation>
    <scope>NUCLEOTIDE SEQUENCE [LARGE SCALE GENOMIC DNA]</scope>
    <source>
        <strain evidence="4">H538.4</strain>
    </source>
</reference>
<feature type="coiled-coil region" evidence="1">
    <location>
        <begin position="41"/>
        <end position="96"/>
    </location>
</feature>
<feature type="compositionally biased region" description="Basic and acidic residues" evidence="2">
    <location>
        <begin position="1"/>
        <end position="21"/>
    </location>
</feature>
<dbReference type="EMBL" id="DS016986">
    <property type="protein sequence ID" value="KMU84872.1"/>
    <property type="molecule type" value="Genomic_DNA"/>
</dbReference>
<evidence type="ECO:0000256" key="1">
    <source>
        <dbReference type="SAM" id="Coils"/>
    </source>
</evidence>
<accession>A0A0J8RJ50</accession>
<evidence type="ECO:0000313" key="3">
    <source>
        <dbReference type="EMBL" id="KMU84872.1"/>
    </source>
</evidence>
<protein>
    <submittedName>
        <fullName evidence="3">Uncharacterized protein</fullName>
    </submittedName>
</protein>
<organism evidence="3 4">
    <name type="scientific">Coccidioides immitis H538.4</name>
    <dbReference type="NCBI Taxonomy" id="396776"/>
    <lineage>
        <taxon>Eukaryota</taxon>
        <taxon>Fungi</taxon>
        <taxon>Dikarya</taxon>
        <taxon>Ascomycota</taxon>
        <taxon>Pezizomycotina</taxon>
        <taxon>Eurotiomycetes</taxon>
        <taxon>Eurotiomycetidae</taxon>
        <taxon>Onygenales</taxon>
        <taxon>Onygenaceae</taxon>
        <taxon>Coccidioides</taxon>
    </lineage>
</organism>
<feature type="region of interest" description="Disordered" evidence="2">
    <location>
        <begin position="1"/>
        <end position="39"/>
    </location>
</feature>
<dbReference type="VEuPathDB" id="FungiDB:CIHG_02655"/>
<evidence type="ECO:0000256" key="2">
    <source>
        <dbReference type="SAM" id="MobiDB-lite"/>
    </source>
</evidence>
<name>A0A0J8RJ50_COCIT</name>
<dbReference type="AlphaFoldDB" id="A0A0J8RJ50"/>
<evidence type="ECO:0000313" key="4">
    <source>
        <dbReference type="Proteomes" id="UP000054563"/>
    </source>
</evidence>
<dbReference type="Proteomes" id="UP000054563">
    <property type="component" value="Unassembled WGS sequence"/>
</dbReference>
<sequence length="106" mass="12292">MISLDTRGDGSLHGVNARDLEDTGDGQSNTQRDQTSRQSLLSLFEKQLRRLYRKNLDLEDQISLRKKYIFNAHARIKEVEEQNDKLQTTLTEKKSVLEKKLSRSSK</sequence>
<keyword evidence="1" id="KW-0175">Coiled coil</keyword>
<feature type="compositionally biased region" description="Polar residues" evidence="2">
    <location>
        <begin position="25"/>
        <end position="39"/>
    </location>
</feature>
<gene>
    <name evidence="3" type="ORF">CIHG_02655</name>
</gene>
<proteinExistence type="predicted"/>